<dbReference type="AlphaFoldDB" id="A0A5J4KQY3"/>
<dbReference type="Gene3D" id="1.10.10.10">
    <property type="entry name" value="Winged helix-like DNA-binding domain superfamily/Winged helix DNA-binding domain"/>
    <property type="match status" value="1"/>
</dbReference>
<evidence type="ECO:0000313" key="2">
    <source>
        <dbReference type="EMBL" id="GER91784.1"/>
    </source>
</evidence>
<dbReference type="InterPro" id="IPR036390">
    <property type="entry name" value="WH_DNA-bd_sf"/>
</dbReference>
<dbReference type="PANTHER" id="PTHR37318">
    <property type="entry name" value="BSL7504 PROTEIN"/>
    <property type="match status" value="1"/>
</dbReference>
<feature type="domain" description="Winged helix DNA-binding" evidence="1">
    <location>
        <begin position="34"/>
        <end position="108"/>
    </location>
</feature>
<dbReference type="SUPFAM" id="SSF46785">
    <property type="entry name" value="Winged helix' DNA-binding domain"/>
    <property type="match status" value="1"/>
</dbReference>
<dbReference type="Proteomes" id="UP000326912">
    <property type="component" value="Unassembled WGS sequence"/>
</dbReference>
<dbReference type="Pfam" id="PF13601">
    <property type="entry name" value="HTH_34"/>
    <property type="match status" value="1"/>
</dbReference>
<keyword evidence="3" id="KW-1185">Reference proteome</keyword>
<comment type="caution">
    <text evidence="2">The sequence shown here is derived from an EMBL/GenBank/DDBJ whole genome shotgun (WGS) entry which is preliminary data.</text>
</comment>
<evidence type="ECO:0000259" key="1">
    <source>
        <dbReference type="Pfam" id="PF13601"/>
    </source>
</evidence>
<name>A0A5J4KQY3_9CHLR</name>
<sequence length="118" mass="13252">MEEAEVGVPLDPEQLKSGLQPVQELDRIIHEPARLMILAVLSRVEETDFKFLGVATGLTKGNLSRQASQLEEAGYIEIRKYYKGKIPATSYRLTTTGKAAFSAYWQHITTLQQHIHPS</sequence>
<dbReference type="RefSeq" id="WP_151759386.1">
    <property type="nucleotide sequence ID" value="NZ_BKZW01000004.1"/>
</dbReference>
<organism evidence="2 3">
    <name type="scientific">Dictyobacter vulcani</name>
    <dbReference type="NCBI Taxonomy" id="2607529"/>
    <lineage>
        <taxon>Bacteria</taxon>
        <taxon>Bacillati</taxon>
        <taxon>Chloroflexota</taxon>
        <taxon>Ktedonobacteria</taxon>
        <taxon>Ktedonobacterales</taxon>
        <taxon>Dictyobacteraceae</taxon>
        <taxon>Dictyobacter</taxon>
    </lineage>
</organism>
<accession>A0A5J4KQY3</accession>
<reference evidence="2 3" key="1">
    <citation type="submission" date="2019-10" db="EMBL/GenBank/DDBJ databases">
        <title>Dictyobacter vulcani sp. nov., within the class Ktedonobacteria, isolated from soil of volcanic Mt. Zao.</title>
        <authorList>
            <person name="Zheng Y."/>
            <person name="Wang C.M."/>
            <person name="Sakai Y."/>
            <person name="Abe K."/>
            <person name="Yokota A."/>
            <person name="Yabe S."/>
        </authorList>
    </citation>
    <scope>NUCLEOTIDE SEQUENCE [LARGE SCALE GENOMIC DNA]</scope>
    <source>
        <strain evidence="2 3">W12</strain>
    </source>
</reference>
<dbReference type="PANTHER" id="PTHR37318:SF1">
    <property type="entry name" value="BSL7504 PROTEIN"/>
    <property type="match status" value="1"/>
</dbReference>
<dbReference type="InterPro" id="IPR036388">
    <property type="entry name" value="WH-like_DNA-bd_sf"/>
</dbReference>
<evidence type="ECO:0000313" key="3">
    <source>
        <dbReference type="Proteomes" id="UP000326912"/>
    </source>
</evidence>
<dbReference type="InterPro" id="IPR027395">
    <property type="entry name" value="WH_DNA-bd_dom"/>
</dbReference>
<proteinExistence type="predicted"/>
<protein>
    <submittedName>
        <fullName evidence="2">Transcriptional regulator</fullName>
    </submittedName>
</protein>
<dbReference type="EMBL" id="BKZW01000004">
    <property type="protein sequence ID" value="GER91784.1"/>
    <property type="molecule type" value="Genomic_DNA"/>
</dbReference>
<gene>
    <name evidence="2" type="ORF">KDW_59460</name>
</gene>